<dbReference type="PIRSF" id="PIRSF006060">
    <property type="entry name" value="AA_transporter"/>
    <property type="match status" value="1"/>
</dbReference>
<evidence type="ECO:0000256" key="2">
    <source>
        <dbReference type="ARBA" id="ARBA00022692"/>
    </source>
</evidence>
<feature type="transmembrane region" description="Helical" evidence="5">
    <location>
        <begin position="404"/>
        <end position="425"/>
    </location>
</feature>
<organism evidence="7 8">
    <name type="scientific">Catellatospora chokoriensis</name>
    <dbReference type="NCBI Taxonomy" id="310353"/>
    <lineage>
        <taxon>Bacteria</taxon>
        <taxon>Bacillati</taxon>
        <taxon>Actinomycetota</taxon>
        <taxon>Actinomycetes</taxon>
        <taxon>Micromonosporales</taxon>
        <taxon>Micromonosporaceae</taxon>
        <taxon>Catellatospora</taxon>
    </lineage>
</organism>
<keyword evidence="3 5" id="KW-1133">Transmembrane helix</keyword>
<feature type="transmembrane region" description="Helical" evidence="5">
    <location>
        <begin position="187"/>
        <end position="206"/>
    </location>
</feature>
<accession>A0A8J3JZE2</accession>
<evidence type="ECO:0000256" key="3">
    <source>
        <dbReference type="ARBA" id="ARBA00022989"/>
    </source>
</evidence>
<dbReference type="PANTHER" id="PTHR42770">
    <property type="entry name" value="AMINO ACID TRANSPORTER-RELATED"/>
    <property type="match status" value="1"/>
</dbReference>
<evidence type="ECO:0000256" key="5">
    <source>
        <dbReference type="SAM" id="Phobius"/>
    </source>
</evidence>
<feature type="transmembrane region" description="Helical" evidence="5">
    <location>
        <begin position="226"/>
        <end position="246"/>
    </location>
</feature>
<feature type="transmembrane region" description="Helical" evidence="5">
    <location>
        <begin position="277"/>
        <end position="296"/>
    </location>
</feature>
<feature type="transmembrane region" description="Helical" evidence="5">
    <location>
        <begin position="359"/>
        <end position="383"/>
    </location>
</feature>
<dbReference type="RefSeq" id="WP_191841470.1">
    <property type="nucleotide sequence ID" value="NZ_BAAALB010000019.1"/>
</dbReference>
<evidence type="ECO:0000256" key="1">
    <source>
        <dbReference type="ARBA" id="ARBA00004141"/>
    </source>
</evidence>
<reference evidence="7 8" key="1">
    <citation type="submission" date="2021-01" db="EMBL/GenBank/DDBJ databases">
        <title>Whole genome shotgun sequence of Catellatospora chokoriensis NBRC 107358.</title>
        <authorList>
            <person name="Komaki H."/>
            <person name="Tamura T."/>
        </authorList>
    </citation>
    <scope>NUCLEOTIDE SEQUENCE [LARGE SCALE GENOMIC DNA]</scope>
    <source>
        <strain evidence="7 8">NBRC 107358</strain>
    </source>
</reference>
<protein>
    <submittedName>
        <fullName evidence="7">Amino acid transporter</fullName>
    </submittedName>
</protein>
<name>A0A8J3JZE2_9ACTN</name>
<sequence>MARVTLAQGRIGPVGLFIMAVVASSPLTVQVGGIPTMYAATGVVGVPLAFVLVAGVLYVIGIGYVGAAGHLSHAAPLYALMGRGLAPVVGVAAGLCALVGYLAIGTSLYGLLGSTMAGMTGFGPWWVWSLAALVVVAVLGLVGGLGNVWILGFLLALELAVIVFYVVTALSQRPGPLTFEAFSPTALLVPGLAGVIAFAMAAFVGVETVPAYAEEARGGAPSIRRAMLAAIGFAGVFYALGAWAMAMQAGPGGVAKIGSDAAGGPLQTLSSVFGPSIGWLTTMLLMTSVGAAMSSFHQAGTRYLFAMAREQVLPGYLATTSRSGETPVAASLTQTVLAGLVIAGFAVSGADPLAVMFTWLSTGGAVMLLALLVVACAAVNRFFATGQGTNDSVLVRRIAPISGCVLGFLLMAMMLANLGSLLGLAPGSRGWLLLPALAVAVLLAGLGWGAVMRAVRPAALAAVGRVVADPVTSPARRLGKLVM</sequence>
<comment type="subcellular location">
    <subcellularLocation>
        <location evidence="1">Membrane</location>
        <topology evidence="1">Multi-pass membrane protein</topology>
    </subcellularLocation>
</comment>
<evidence type="ECO:0000256" key="4">
    <source>
        <dbReference type="ARBA" id="ARBA00023136"/>
    </source>
</evidence>
<dbReference type="PANTHER" id="PTHR42770:SF16">
    <property type="entry name" value="AMINO ACID PERMEASE"/>
    <property type="match status" value="1"/>
</dbReference>
<dbReference type="EMBL" id="BONG01000075">
    <property type="protein sequence ID" value="GIF93906.1"/>
    <property type="molecule type" value="Genomic_DNA"/>
</dbReference>
<feature type="transmembrane region" description="Helical" evidence="5">
    <location>
        <begin position="125"/>
        <end position="142"/>
    </location>
</feature>
<keyword evidence="4 5" id="KW-0472">Membrane</keyword>
<dbReference type="Pfam" id="PF00324">
    <property type="entry name" value="AA_permease"/>
    <property type="match status" value="1"/>
</dbReference>
<evidence type="ECO:0000313" key="8">
    <source>
        <dbReference type="Proteomes" id="UP000619293"/>
    </source>
</evidence>
<evidence type="ECO:0000259" key="6">
    <source>
        <dbReference type="Pfam" id="PF00324"/>
    </source>
</evidence>
<keyword evidence="8" id="KW-1185">Reference proteome</keyword>
<gene>
    <name evidence="7" type="ORF">Cch02nite_73500</name>
</gene>
<dbReference type="GO" id="GO:0022857">
    <property type="term" value="F:transmembrane transporter activity"/>
    <property type="evidence" value="ECO:0007669"/>
    <property type="project" value="InterPro"/>
</dbReference>
<feature type="transmembrane region" description="Helical" evidence="5">
    <location>
        <begin position="85"/>
        <end position="105"/>
    </location>
</feature>
<dbReference type="Proteomes" id="UP000619293">
    <property type="component" value="Unassembled WGS sequence"/>
</dbReference>
<dbReference type="InterPro" id="IPR050367">
    <property type="entry name" value="APC_superfamily"/>
</dbReference>
<comment type="caution">
    <text evidence="7">The sequence shown here is derived from an EMBL/GenBank/DDBJ whole genome shotgun (WGS) entry which is preliminary data.</text>
</comment>
<dbReference type="InterPro" id="IPR004841">
    <property type="entry name" value="AA-permease/SLC12A_dom"/>
</dbReference>
<feature type="transmembrane region" description="Helical" evidence="5">
    <location>
        <begin position="37"/>
        <end position="65"/>
    </location>
</feature>
<feature type="domain" description="Amino acid permease/ SLC12A" evidence="6">
    <location>
        <begin position="36"/>
        <end position="415"/>
    </location>
</feature>
<proteinExistence type="predicted"/>
<dbReference type="AlphaFoldDB" id="A0A8J3JZE2"/>
<evidence type="ECO:0000313" key="7">
    <source>
        <dbReference type="EMBL" id="GIF93906.1"/>
    </source>
</evidence>
<feature type="transmembrane region" description="Helical" evidence="5">
    <location>
        <begin position="431"/>
        <end position="451"/>
    </location>
</feature>
<feature type="transmembrane region" description="Helical" evidence="5">
    <location>
        <begin position="12"/>
        <end position="31"/>
    </location>
</feature>
<feature type="transmembrane region" description="Helical" evidence="5">
    <location>
        <begin position="149"/>
        <end position="167"/>
    </location>
</feature>
<keyword evidence="2 5" id="KW-0812">Transmembrane</keyword>
<feature type="transmembrane region" description="Helical" evidence="5">
    <location>
        <begin position="328"/>
        <end position="347"/>
    </location>
</feature>
<dbReference type="GO" id="GO:0005886">
    <property type="term" value="C:plasma membrane"/>
    <property type="evidence" value="ECO:0007669"/>
    <property type="project" value="UniProtKB-SubCell"/>
</dbReference>
<dbReference type="Gene3D" id="1.20.1740.10">
    <property type="entry name" value="Amino acid/polyamine transporter I"/>
    <property type="match status" value="1"/>
</dbReference>